<dbReference type="Pfam" id="PF13577">
    <property type="entry name" value="SnoaL_4"/>
    <property type="match status" value="1"/>
</dbReference>
<dbReference type="InterPro" id="IPR037401">
    <property type="entry name" value="SnoaL-like"/>
</dbReference>
<organism evidence="2 3">
    <name type="scientific">Marinobacterium halophilum</name>
    <dbReference type="NCBI Taxonomy" id="267374"/>
    <lineage>
        <taxon>Bacteria</taxon>
        <taxon>Pseudomonadati</taxon>
        <taxon>Pseudomonadota</taxon>
        <taxon>Gammaproteobacteria</taxon>
        <taxon>Oceanospirillales</taxon>
        <taxon>Oceanospirillaceae</taxon>
        <taxon>Marinobacterium</taxon>
    </lineage>
</organism>
<evidence type="ECO:0000313" key="2">
    <source>
        <dbReference type="EMBL" id="PSL12024.1"/>
    </source>
</evidence>
<dbReference type="Gene3D" id="3.10.450.50">
    <property type="match status" value="1"/>
</dbReference>
<accession>A0A2P8ERF2</accession>
<dbReference type="EMBL" id="PYGI01000020">
    <property type="protein sequence ID" value="PSL12024.1"/>
    <property type="molecule type" value="Genomic_DNA"/>
</dbReference>
<dbReference type="AlphaFoldDB" id="A0A2P8ERF2"/>
<evidence type="ECO:0000259" key="1">
    <source>
        <dbReference type="Pfam" id="PF13577"/>
    </source>
</evidence>
<dbReference type="SUPFAM" id="SSF54427">
    <property type="entry name" value="NTF2-like"/>
    <property type="match status" value="1"/>
</dbReference>
<name>A0A2P8ERF2_9GAMM</name>
<evidence type="ECO:0000313" key="3">
    <source>
        <dbReference type="Proteomes" id="UP000242133"/>
    </source>
</evidence>
<dbReference type="Proteomes" id="UP000242133">
    <property type="component" value="Unassembled WGS sequence"/>
</dbReference>
<keyword evidence="3" id="KW-1185">Reference proteome</keyword>
<protein>
    <submittedName>
        <fullName evidence="2">SnoaL-like protein</fullName>
    </submittedName>
</protein>
<dbReference type="CDD" id="cd00531">
    <property type="entry name" value="NTF2_like"/>
    <property type="match status" value="1"/>
</dbReference>
<dbReference type="OrthoDB" id="4571298at2"/>
<sequence length="147" mass="17009">MTVEQRLARLEALEAIRQLKHRYLNACDSKDVARIRDCFASGEIHIDYGPIGTFSDRDSFIALYQQLACHERVKDLHHSSNPEIELTDDHNATARWALFYFNLDADTGATMQLSGQYHDRYRCIEGEWMIVATRFERLMEVAQPATD</sequence>
<proteinExistence type="predicted"/>
<comment type="caution">
    <text evidence="2">The sequence shown here is derived from an EMBL/GenBank/DDBJ whole genome shotgun (WGS) entry which is preliminary data.</text>
</comment>
<feature type="domain" description="SnoaL-like" evidence="1">
    <location>
        <begin position="9"/>
        <end position="133"/>
    </location>
</feature>
<gene>
    <name evidence="2" type="ORF">CLV44_1208</name>
</gene>
<dbReference type="InterPro" id="IPR032710">
    <property type="entry name" value="NTF2-like_dom_sf"/>
</dbReference>
<reference evidence="2 3" key="1">
    <citation type="submission" date="2018-03" db="EMBL/GenBank/DDBJ databases">
        <title>Genomic Encyclopedia of Archaeal and Bacterial Type Strains, Phase II (KMG-II): from individual species to whole genera.</title>
        <authorList>
            <person name="Goeker M."/>
        </authorList>
    </citation>
    <scope>NUCLEOTIDE SEQUENCE [LARGE SCALE GENOMIC DNA]</scope>
    <source>
        <strain evidence="2 3">DSM 17586</strain>
    </source>
</reference>
<dbReference type="RefSeq" id="WP_106592670.1">
    <property type="nucleotide sequence ID" value="NZ_PYGI01000020.1"/>
</dbReference>